<dbReference type="GO" id="GO:0004784">
    <property type="term" value="F:superoxide dismutase activity"/>
    <property type="evidence" value="ECO:0007669"/>
    <property type="project" value="UniProtKB-EC"/>
</dbReference>
<dbReference type="InterPro" id="IPR019833">
    <property type="entry name" value="Mn/Fe_SOD_BS"/>
</dbReference>
<dbReference type="Gene3D" id="3.55.40.20">
    <property type="entry name" value="Iron/manganese superoxide dismutase, C-terminal domain"/>
    <property type="match status" value="1"/>
</dbReference>
<dbReference type="EC" id="1.15.1.1" evidence="2 6"/>
<keyword evidence="3 5" id="KW-0479">Metal-binding</keyword>
<gene>
    <name evidence="9" type="ORF">COV06_04100</name>
</gene>
<evidence type="ECO:0000259" key="8">
    <source>
        <dbReference type="Pfam" id="PF02777"/>
    </source>
</evidence>
<comment type="caution">
    <text evidence="9">The sequence shown here is derived from an EMBL/GenBank/DDBJ whole genome shotgun (WGS) entry which is preliminary data.</text>
</comment>
<accession>A0A2H0RMM7</accession>
<name>A0A2H0RMM7_9BACT</name>
<reference evidence="9 10" key="1">
    <citation type="submission" date="2017-09" db="EMBL/GenBank/DDBJ databases">
        <title>Depth-based differentiation of microbial function through sediment-hosted aquifers and enrichment of novel symbionts in the deep terrestrial subsurface.</title>
        <authorList>
            <person name="Probst A.J."/>
            <person name="Ladd B."/>
            <person name="Jarett J.K."/>
            <person name="Geller-Mcgrath D.E."/>
            <person name="Sieber C.M."/>
            <person name="Emerson J.B."/>
            <person name="Anantharaman K."/>
            <person name="Thomas B.C."/>
            <person name="Malmstrom R."/>
            <person name="Stieglmeier M."/>
            <person name="Klingl A."/>
            <person name="Woyke T."/>
            <person name="Ryan C.M."/>
            <person name="Banfield J.F."/>
        </authorList>
    </citation>
    <scope>NUCLEOTIDE SEQUENCE [LARGE SCALE GENOMIC DNA]</scope>
    <source>
        <strain evidence="9">CG10_big_fil_rev_8_21_14_0_10_50_16</strain>
    </source>
</reference>
<evidence type="ECO:0000256" key="1">
    <source>
        <dbReference type="ARBA" id="ARBA00008714"/>
    </source>
</evidence>
<dbReference type="PANTHER" id="PTHR42769">
    <property type="entry name" value="SUPEROXIDE DISMUTASE"/>
    <property type="match status" value="1"/>
</dbReference>
<evidence type="ECO:0000256" key="5">
    <source>
        <dbReference type="PIRSR" id="PIRSR000349-1"/>
    </source>
</evidence>
<evidence type="ECO:0000256" key="2">
    <source>
        <dbReference type="ARBA" id="ARBA00012682"/>
    </source>
</evidence>
<dbReference type="PRINTS" id="PR01703">
    <property type="entry name" value="MNSODISMTASE"/>
</dbReference>
<dbReference type="PIRSF" id="PIRSF000349">
    <property type="entry name" value="SODismutase"/>
    <property type="match status" value="1"/>
</dbReference>
<keyword evidence="4 6" id="KW-0560">Oxidoreductase</keyword>
<dbReference type="PROSITE" id="PS00088">
    <property type="entry name" value="SOD_MN"/>
    <property type="match status" value="1"/>
</dbReference>
<feature type="binding site" evidence="5">
    <location>
        <position position="78"/>
    </location>
    <ligand>
        <name>Mn(2+)</name>
        <dbReference type="ChEBI" id="CHEBI:29035"/>
    </ligand>
</feature>
<dbReference type="Pfam" id="PF00081">
    <property type="entry name" value="Sod_Fe_N"/>
    <property type="match status" value="1"/>
</dbReference>
<comment type="catalytic activity">
    <reaction evidence="6">
        <text>2 superoxide + 2 H(+) = H2O2 + O2</text>
        <dbReference type="Rhea" id="RHEA:20696"/>
        <dbReference type="ChEBI" id="CHEBI:15378"/>
        <dbReference type="ChEBI" id="CHEBI:15379"/>
        <dbReference type="ChEBI" id="CHEBI:16240"/>
        <dbReference type="ChEBI" id="CHEBI:18421"/>
        <dbReference type="EC" id="1.15.1.1"/>
    </reaction>
</comment>
<dbReference type="PANTHER" id="PTHR42769:SF3">
    <property type="entry name" value="SUPEROXIDE DISMUTASE [FE] 2, CHLOROPLASTIC"/>
    <property type="match status" value="1"/>
</dbReference>
<dbReference type="InterPro" id="IPR019832">
    <property type="entry name" value="Mn/Fe_SOD_C"/>
</dbReference>
<dbReference type="Gene3D" id="1.10.287.990">
    <property type="entry name" value="Fe,Mn superoxide dismutase (SOD) domain"/>
    <property type="match status" value="1"/>
</dbReference>
<evidence type="ECO:0000259" key="7">
    <source>
        <dbReference type="Pfam" id="PF00081"/>
    </source>
</evidence>
<organism evidence="9 10">
    <name type="scientific">Candidatus Uhrbacteria bacterium CG10_big_fil_rev_8_21_14_0_10_50_16</name>
    <dbReference type="NCBI Taxonomy" id="1975039"/>
    <lineage>
        <taxon>Bacteria</taxon>
        <taxon>Candidatus Uhriibacteriota</taxon>
    </lineage>
</organism>
<dbReference type="InterPro" id="IPR036324">
    <property type="entry name" value="Mn/Fe_SOD_N_sf"/>
</dbReference>
<evidence type="ECO:0000313" key="10">
    <source>
        <dbReference type="Proteomes" id="UP000230084"/>
    </source>
</evidence>
<dbReference type="AlphaFoldDB" id="A0A2H0RMM7"/>
<dbReference type="GO" id="GO:0046872">
    <property type="term" value="F:metal ion binding"/>
    <property type="evidence" value="ECO:0007669"/>
    <property type="project" value="UniProtKB-KW"/>
</dbReference>
<comment type="similarity">
    <text evidence="1 6">Belongs to the iron/manganese superoxide dismutase family.</text>
</comment>
<feature type="domain" description="Manganese/iron superoxide dismutase C-terminal" evidence="8">
    <location>
        <begin position="93"/>
        <end position="192"/>
    </location>
</feature>
<comment type="function">
    <text evidence="6">Destroys radicals which are normally produced within the cells and which are toxic to biological systems.</text>
</comment>
<feature type="binding site" evidence="5">
    <location>
        <position position="160"/>
    </location>
    <ligand>
        <name>Mn(2+)</name>
        <dbReference type="ChEBI" id="CHEBI:29035"/>
    </ligand>
</feature>
<dbReference type="EMBL" id="PCYM01000010">
    <property type="protein sequence ID" value="PIR47244.1"/>
    <property type="molecule type" value="Genomic_DNA"/>
</dbReference>
<proteinExistence type="inferred from homology"/>
<feature type="domain" description="Manganese/iron superoxide dismutase N-terminal" evidence="7">
    <location>
        <begin position="3"/>
        <end position="86"/>
    </location>
</feature>
<evidence type="ECO:0000256" key="6">
    <source>
        <dbReference type="RuleBase" id="RU000414"/>
    </source>
</evidence>
<dbReference type="InterPro" id="IPR019831">
    <property type="entry name" value="Mn/Fe_SOD_N"/>
</dbReference>
<feature type="binding site" evidence="5">
    <location>
        <position position="27"/>
    </location>
    <ligand>
        <name>Mn(2+)</name>
        <dbReference type="ChEBI" id="CHEBI:29035"/>
    </ligand>
</feature>
<dbReference type="Pfam" id="PF02777">
    <property type="entry name" value="Sod_Fe_C"/>
    <property type="match status" value="1"/>
</dbReference>
<dbReference type="InterPro" id="IPR036314">
    <property type="entry name" value="SOD_C_sf"/>
</dbReference>
<feature type="binding site" evidence="5">
    <location>
        <position position="164"/>
    </location>
    <ligand>
        <name>Mn(2+)</name>
        <dbReference type="ChEBI" id="CHEBI:29035"/>
    </ligand>
</feature>
<dbReference type="SUPFAM" id="SSF54719">
    <property type="entry name" value="Fe,Mn superoxide dismutase (SOD), C-terminal domain"/>
    <property type="match status" value="1"/>
</dbReference>
<evidence type="ECO:0000256" key="4">
    <source>
        <dbReference type="ARBA" id="ARBA00023002"/>
    </source>
</evidence>
<dbReference type="InterPro" id="IPR001189">
    <property type="entry name" value="Mn/Fe_SOD"/>
</dbReference>
<dbReference type="Proteomes" id="UP000230084">
    <property type="component" value="Unassembled WGS sequence"/>
</dbReference>
<sequence length="193" mass="22034">MAFQLLELPFDSSAFADFTSANTFSFHHGKHHAGYVNKLNAAIEGSAYEGMPLNEVIRTSRESSDLAVFNNAAQHANHCFFWNCLSAEVQVLSGEIKEMIDRDFESVEIFTKQFSDAAMKLFGSGWVWLVKTEDETLEIRSYKDAETPIASDATPLLTLDVWEHAYYLDYQNNRAGFIEGFWNHVNWEFVARQ</sequence>
<dbReference type="SUPFAM" id="SSF46609">
    <property type="entry name" value="Fe,Mn superoxide dismutase (SOD), N-terminal domain"/>
    <property type="match status" value="1"/>
</dbReference>
<evidence type="ECO:0000256" key="3">
    <source>
        <dbReference type="ARBA" id="ARBA00022723"/>
    </source>
</evidence>
<evidence type="ECO:0000313" key="9">
    <source>
        <dbReference type="EMBL" id="PIR47244.1"/>
    </source>
</evidence>
<protein>
    <recommendedName>
        <fullName evidence="2 6">Superoxide dismutase</fullName>
        <ecNumber evidence="2 6">1.15.1.1</ecNumber>
    </recommendedName>
</protein>